<feature type="compositionally biased region" description="Polar residues" evidence="1">
    <location>
        <begin position="196"/>
        <end position="205"/>
    </location>
</feature>
<name>A0A8K0EW87_BRALA</name>
<feature type="compositionally biased region" description="Polar residues" evidence="1">
    <location>
        <begin position="105"/>
        <end position="122"/>
    </location>
</feature>
<dbReference type="Proteomes" id="UP000838412">
    <property type="component" value="Chromosome 8"/>
</dbReference>
<sequence length="421" mass="45799">MADDLAANPVPSVTAADGLPTGKTMHTNKNLETVESIFKPPDGDDNIDYVEPCDIGYQDDPNRPEIRDGSPNIQPYAFGYKNGDDDQDDDDDANKSTKFDAAAANEQTTQPSSILPQNQVNHNPIYPQNGGYKKDQDADDDDDDAKKSTKFDAAAANEQSTQLSSIFPQNEENPNPIYPQGYRNDDNDDANESTKVDATTANEQSTIDRPFYQQNIGNSDLMVNSNVPPEPTSWPAASNPCIQPCALKYQEEDNDNNTQTEHSATTLVEETTQLSPTNGDIEPYAVAYICQDDMSASTAKESSQQMKPVSNSIDDNPNNMTGRDSSIDDTGTSGLTEDDSNIRRLRRSLTALDPNPVYTQDALVPNKMYVPNVHPQTANTLPVGGKTANPGRGYTGWQRGRPGEVRSASGVGRLLPPMTTP</sequence>
<keyword evidence="3" id="KW-1185">Reference proteome</keyword>
<feature type="region of interest" description="Disordered" evidence="1">
    <location>
        <begin position="376"/>
        <end position="421"/>
    </location>
</feature>
<evidence type="ECO:0000313" key="2">
    <source>
        <dbReference type="EMBL" id="CAH1271179.1"/>
    </source>
</evidence>
<dbReference type="AlphaFoldDB" id="A0A8K0EW87"/>
<feature type="region of interest" description="Disordered" evidence="1">
    <location>
        <begin position="296"/>
        <end position="341"/>
    </location>
</feature>
<proteinExistence type="predicted"/>
<gene>
    <name evidence="2" type="primary">Hypp4585</name>
    <name evidence="2" type="ORF">BLAG_LOCUS23273</name>
</gene>
<dbReference type="EMBL" id="OV696693">
    <property type="protein sequence ID" value="CAH1271179.1"/>
    <property type="molecule type" value="Genomic_DNA"/>
</dbReference>
<accession>A0A8K0EW87</accession>
<feature type="compositionally biased region" description="Polar residues" evidence="1">
    <location>
        <begin position="24"/>
        <end position="33"/>
    </location>
</feature>
<organism evidence="2 3">
    <name type="scientific">Branchiostoma lanceolatum</name>
    <name type="common">Common lancelet</name>
    <name type="synonym">Amphioxus lanceolatum</name>
    <dbReference type="NCBI Taxonomy" id="7740"/>
    <lineage>
        <taxon>Eukaryota</taxon>
        <taxon>Metazoa</taxon>
        <taxon>Chordata</taxon>
        <taxon>Cephalochordata</taxon>
        <taxon>Leptocardii</taxon>
        <taxon>Amphioxiformes</taxon>
        <taxon>Branchiostomatidae</taxon>
        <taxon>Branchiostoma</taxon>
    </lineage>
</organism>
<feature type="compositionally biased region" description="Polar residues" evidence="1">
    <location>
        <begin position="157"/>
        <end position="173"/>
    </location>
</feature>
<evidence type="ECO:0000313" key="3">
    <source>
        <dbReference type="Proteomes" id="UP000838412"/>
    </source>
</evidence>
<evidence type="ECO:0000256" key="1">
    <source>
        <dbReference type="SAM" id="MobiDB-lite"/>
    </source>
</evidence>
<feature type="compositionally biased region" description="Polar residues" evidence="1">
    <location>
        <begin position="296"/>
        <end position="335"/>
    </location>
</feature>
<feature type="region of interest" description="Disordered" evidence="1">
    <location>
        <begin position="1"/>
        <end position="205"/>
    </location>
</feature>
<protein>
    <submittedName>
        <fullName evidence="2">Hypp4585 protein</fullName>
    </submittedName>
</protein>
<reference evidence="2" key="1">
    <citation type="submission" date="2022-01" db="EMBL/GenBank/DDBJ databases">
        <authorList>
            <person name="Braso-Vives M."/>
        </authorList>
    </citation>
    <scope>NUCLEOTIDE SEQUENCE</scope>
</reference>